<accession>A0A5B7EHR0</accession>
<dbReference type="EMBL" id="VSRR010002711">
    <property type="protein sequence ID" value="MPC32867.1"/>
    <property type="molecule type" value="Genomic_DNA"/>
</dbReference>
<dbReference type="AlphaFoldDB" id="A0A5B7EHR0"/>
<feature type="compositionally biased region" description="Polar residues" evidence="1">
    <location>
        <begin position="267"/>
        <end position="281"/>
    </location>
</feature>
<dbReference type="Gene3D" id="2.30.30.140">
    <property type="match status" value="1"/>
</dbReference>
<reference evidence="3 4" key="1">
    <citation type="submission" date="2019-05" db="EMBL/GenBank/DDBJ databases">
        <title>Another draft genome of Portunus trituberculatus and its Hox gene families provides insights of decapod evolution.</title>
        <authorList>
            <person name="Jeong J.-H."/>
            <person name="Song I."/>
            <person name="Kim S."/>
            <person name="Choi T."/>
            <person name="Kim D."/>
            <person name="Ryu S."/>
            <person name="Kim W."/>
        </authorList>
    </citation>
    <scope>NUCLEOTIDE SEQUENCE [LARGE SCALE GENOMIC DNA]</scope>
    <source>
        <tissue evidence="3">Muscle</tissue>
    </source>
</reference>
<evidence type="ECO:0000256" key="1">
    <source>
        <dbReference type="SAM" id="MobiDB-lite"/>
    </source>
</evidence>
<dbReference type="OrthoDB" id="6382749at2759"/>
<feature type="compositionally biased region" description="Acidic residues" evidence="1">
    <location>
        <begin position="486"/>
        <end position="495"/>
    </location>
</feature>
<feature type="compositionally biased region" description="Basic residues" evidence="1">
    <location>
        <begin position="393"/>
        <end position="403"/>
    </location>
</feature>
<dbReference type="InterPro" id="IPR042778">
    <property type="entry name" value="ZCWPW1/ZCWPW2"/>
</dbReference>
<dbReference type="PROSITE" id="PS50812">
    <property type="entry name" value="PWWP"/>
    <property type="match status" value="1"/>
</dbReference>
<keyword evidence="4" id="KW-1185">Reference proteome</keyword>
<dbReference type="PANTHER" id="PTHR15999">
    <property type="entry name" value="ZINC FINGER CW-TYPE PWWP DOMAIN PROTEIN 1"/>
    <property type="match status" value="1"/>
</dbReference>
<feature type="compositionally biased region" description="Polar residues" evidence="1">
    <location>
        <begin position="226"/>
        <end position="235"/>
    </location>
</feature>
<feature type="compositionally biased region" description="Polar residues" evidence="1">
    <location>
        <begin position="203"/>
        <end position="215"/>
    </location>
</feature>
<feature type="compositionally biased region" description="Polar residues" evidence="1">
    <location>
        <begin position="291"/>
        <end position="304"/>
    </location>
</feature>
<organism evidence="3 4">
    <name type="scientific">Portunus trituberculatus</name>
    <name type="common">Swimming crab</name>
    <name type="synonym">Neptunus trituberculatus</name>
    <dbReference type="NCBI Taxonomy" id="210409"/>
    <lineage>
        <taxon>Eukaryota</taxon>
        <taxon>Metazoa</taxon>
        <taxon>Ecdysozoa</taxon>
        <taxon>Arthropoda</taxon>
        <taxon>Crustacea</taxon>
        <taxon>Multicrustacea</taxon>
        <taxon>Malacostraca</taxon>
        <taxon>Eumalacostraca</taxon>
        <taxon>Eucarida</taxon>
        <taxon>Decapoda</taxon>
        <taxon>Pleocyemata</taxon>
        <taxon>Brachyura</taxon>
        <taxon>Eubrachyura</taxon>
        <taxon>Portunoidea</taxon>
        <taxon>Portunidae</taxon>
        <taxon>Portuninae</taxon>
        <taxon>Portunus</taxon>
    </lineage>
</organism>
<protein>
    <submittedName>
        <fullName evidence="3">Zinc finger CW-type PWWP domain protein 1</fullName>
    </submittedName>
</protein>
<feature type="region of interest" description="Disordered" evidence="1">
    <location>
        <begin position="96"/>
        <end position="115"/>
    </location>
</feature>
<feature type="region of interest" description="Disordered" evidence="1">
    <location>
        <begin position="265"/>
        <end position="572"/>
    </location>
</feature>
<gene>
    <name evidence="3" type="primary">Zcwpw1</name>
    <name evidence="3" type="ORF">E2C01_026199</name>
</gene>
<feature type="region of interest" description="Disordered" evidence="1">
    <location>
        <begin position="196"/>
        <end position="252"/>
    </location>
</feature>
<feature type="region of interest" description="Disordered" evidence="1">
    <location>
        <begin position="24"/>
        <end position="54"/>
    </location>
</feature>
<feature type="compositionally biased region" description="Low complexity" evidence="1">
    <location>
        <begin position="96"/>
        <end position="114"/>
    </location>
</feature>
<evidence type="ECO:0000313" key="3">
    <source>
        <dbReference type="EMBL" id="MPC32867.1"/>
    </source>
</evidence>
<feature type="domain" description="PWWP" evidence="2">
    <location>
        <begin position="595"/>
        <end position="660"/>
    </location>
</feature>
<proteinExistence type="predicted"/>
<dbReference type="SUPFAM" id="SSF63748">
    <property type="entry name" value="Tudor/PWWP/MBT"/>
    <property type="match status" value="1"/>
</dbReference>
<dbReference type="GO" id="GO:0005634">
    <property type="term" value="C:nucleus"/>
    <property type="evidence" value="ECO:0007669"/>
    <property type="project" value="TreeGrafter"/>
</dbReference>
<sequence length="674" mass="74685">MDERAYASPWSRANPMLQSPHLAQNTYAGHGSFPQFASASQGSPRLPESGSPYESSFFQCSTNCEGSQRQAVQGHTSIFQRANMNRDISEQMFMQSSQSPLSSSQPISSYGGSQNNAHVKEQETGFCNENYTSYGDVLPSSQPTAKRVPMFKAARAKASGIPIVPVKGKKRLVSPSLEEPLKRHSGVPLFTHSQKSAFKPVSKVSTPESASNSFLLPTPKKESCKNNDSGSQLKTQPLKPTFGKSHPFPSKKIKKETHSKLIHHKTAAQNDEGSDAALTNKTAKRSEIELGSQTDVGSHSSSQPIKDESNNDENNIDVTGTSDIENDSDLEDLLALTPIQCPVADKKMQPKKNPSTTAKNKINQLLKSKGNKKVLSESNKNGNINHSQDEKVSKKKKIPKNKSKKENVSAAVKGTKKSQCQPLKASKKKIFSTKKKTFLSDSGTKASSVTEMPSKTKTKVTKSSSSSSSKHKTMKHGLYIQKEENIYESDTDDSTSDVVVSKDNSESISQSPVSHDSPKRSPDLTLSPQPSPSPIAAQENAPNREITHNKAITRKNTEKVTDSLDVPGRNTCEEPEEEWQETDGQYIYYDRQFVVGSVVWAQVPGSPWWPAMVDIDPDYKRYDWFNLTWTHPTSYHVTFFGDPVTRAWVTCRNIKIFKQSDTYRKFLDDRKKVL</sequence>
<comment type="caution">
    <text evidence="3">The sequence shown here is derived from an EMBL/GenBank/DDBJ whole genome shotgun (WGS) entry which is preliminary data.</text>
</comment>
<dbReference type="Pfam" id="PF00855">
    <property type="entry name" value="PWWP"/>
    <property type="match status" value="1"/>
</dbReference>
<feature type="compositionally biased region" description="Polar residues" evidence="1">
    <location>
        <begin position="376"/>
        <end position="386"/>
    </location>
</feature>
<evidence type="ECO:0000259" key="2">
    <source>
        <dbReference type="PROSITE" id="PS50812"/>
    </source>
</evidence>
<dbReference type="InterPro" id="IPR000313">
    <property type="entry name" value="PWWP_dom"/>
</dbReference>
<dbReference type="Proteomes" id="UP000324222">
    <property type="component" value="Unassembled WGS sequence"/>
</dbReference>
<feature type="compositionally biased region" description="Basic residues" evidence="1">
    <location>
        <begin position="425"/>
        <end position="437"/>
    </location>
</feature>
<dbReference type="PANTHER" id="PTHR15999:SF2">
    <property type="entry name" value="ZINC FINGER CW-TYPE PWWP DOMAIN PROTEIN 1"/>
    <property type="match status" value="1"/>
</dbReference>
<evidence type="ECO:0000313" key="4">
    <source>
        <dbReference type="Proteomes" id="UP000324222"/>
    </source>
</evidence>
<feature type="compositionally biased region" description="Polar residues" evidence="1">
    <location>
        <begin position="439"/>
        <end position="453"/>
    </location>
</feature>
<name>A0A5B7EHR0_PORTR</name>
<feature type="compositionally biased region" description="Polar residues" evidence="1">
    <location>
        <begin position="352"/>
        <end position="366"/>
    </location>
</feature>